<dbReference type="EMBL" id="SRLC01000001">
    <property type="protein sequence ID" value="TGE23984.1"/>
    <property type="molecule type" value="Genomic_DNA"/>
</dbReference>
<sequence length="200" mass="22039">MHTLLISLGLLLSGLEYESALRPTISRVSPPGRCQPDPLLQNEDCTRGAAEPVVKKAVFPNTTFRLQPDQRTGIETVRFANGDRLQIKNWGCESYVLTFRFETTRFPQPPSDLAAWYAHAITLLRETRPGLHAPLDLNAGIRALTSYLARHKNSQAAPLRLDEEIGFGPETMPTVVTLDKVEKLAGNRAAVEVSLALGPL</sequence>
<accession>A0A4Z0Q316</accession>
<dbReference type="Proteomes" id="UP000297549">
    <property type="component" value="Unassembled WGS sequence"/>
</dbReference>
<proteinExistence type="predicted"/>
<protein>
    <submittedName>
        <fullName evidence="1">Uncharacterized protein</fullName>
    </submittedName>
</protein>
<reference evidence="1 2" key="1">
    <citation type="submission" date="2019-04" db="EMBL/GenBank/DDBJ databases">
        <authorList>
            <person name="Feng G."/>
            <person name="Zhang J."/>
            <person name="Zhu H."/>
        </authorList>
    </citation>
    <scope>NUCLEOTIDE SEQUENCE [LARGE SCALE GENOMIC DNA]</scope>
    <source>
        <strain evidence="1 2">JCM 31653</strain>
    </source>
</reference>
<dbReference type="OrthoDB" id="883307at2"/>
<dbReference type="AlphaFoldDB" id="A0A4Z0Q316"/>
<evidence type="ECO:0000313" key="1">
    <source>
        <dbReference type="EMBL" id="TGE23984.1"/>
    </source>
</evidence>
<gene>
    <name evidence="1" type="ORF">E5K00_01855</name>
</gene>
<keyword evidence="2" id="KW-1185">Reference proteome</keyword>
<comment type="caution">
    <text evidence="1">The sequence shown here is derived from an EMBL/GenBank/DDBJ whole genome shotgun (WGS) entry which is preliminary data.</text>
</comment>
<organism evidence="1 2">
    <name type="scientific">Hymenobacter aquaticus</name>
    <dbReference type="NCBI Taxonomy" id="1867101"/>
    <lineage>
        <taxon>Bacteria</taxon>
        <taxon>Pseudomonadati</taxon>
        <taxon>Bacteroidota</taxon>
        <taxon>Cytophagia</taxon>
        <taxon>Cytophagales</taxon>
        <taxon>Hymenobacteraceae</taxon>
        <taxon>Hymenobacter</taxon>
    </lineage>
</organism>
<evidence type="ECO:0000313" key="2">
    <source>
        <dbReference type="Proteomes" id="UP000297549"/>
    </source>
</evidence>
<dbReference type="RefSeq" id="WP_135461104.1">
    <property type="nucleotide sequence ID" value="NZ_SRLC01000001.1"/>
</dbReference>
<name>A0A4Z0Q316_9BACT</name>